<organism evidence="4 5">
    <name type="scientific">Flavobacterium branchiarum</name>
    <dbReference type="NCBI Taxonomy" id="1114870"/>
    <lineage>
        <taxon>Bacteria</taxon>
        <taxon>Pseudomonadati</taxon>
        <taxon>Bacteroidota</taxon>
        <taxon>Flavobacteriia</taxon>
        <taxon>Flavobacteriales</taxon>
        <taxon>Flavobacteriaceae</taxon>
        <taxon>Flavobacterium</taxon>
    </lineage>
</organism>
<keyword evidence="2" id="KW-0175">Coiled coil</keyword>
<dbReference type="EMBL" id="JBHMEX010000071">
    <property type="protein sequence ID" value="MFB9066504.1"/>
    <property type="molecule type" value="Genomic_DNA"/>
</dbReference>
<dbReference type="PROSITE" id="PS50943">
    <property type="entry name" value="HTH_CROC1"/>
    <property type="match status" value="1"/>
</dbReference>
<feature type="coiled-coil region" evidence="2">
    <location>
        <begin position="85"/>
        <end position="112"/>
    </location>
</feature>
<dbReference type="SMART" id="SM00530">
    <property type="entry name" value="HTH_XRE"/>
    <property type="match status" value="1"/>
</dbReference>
<dbReference type="SUPFAM" id="SSF47413">
    <property type="entry name" value="lambda repressor-like DNA-binding domains"/>
    <property type="match status" value="1"/>
</dbReference>
<dbReference type="InterPro" id="IPR010982">
    <property type="entry name" value="Lambda_DNA-bd_dom_sf"/>
</dbReference>
<accession>A0ABV5FSG9</accession>
<evidence type="ECO:0000259" key="3">
    <source>
        <dbReference type="PROSITE" id="PS50943"/>
    </source>
</evidence>
<dbReference type="PANTHER" id="PTHR46558:SF4">
    <property type="entry name" value="DNA-BIDING PHAGE PROTEIN"/>
    <property type="match status" value="1"/>
</dbReference>
<dbReference type="Gene3D" id="1.10.260.40">
    <property type="entry name" value="lambda repressor-like DNA-binding domains"/>
    <property type="match status" value="1"/>
</dbReference>
<evidence type="ECO:0000313" key="4">
    <source>
        <dbReference type="EMBL" id="MFB9066504.1"/>
    </source>
</evidence>
<dbReference type="CDD" id="cd00093">
    <property type="entry name" value="HTH_XRE"/>
    <property type="match status" value="1"/>
</dbReference>
<keyword evidence="5" id="KW-1185">Reference proteome</keyword>
<comment type="caution">
    <text evidence="4">The sequence shown here is derived from an EMBL/GenBank/DDBJ whole genome shotgun (WGS) entry which is preliminary data.</text>
</comment>
<sequence length="115" mass="13292">MNVTVGNKLKKIRKQKDLSQEEIASSLKLSQSTYARIERGESGSWASHINIICEVFEISPEDLFKVEIAEEKEESSNLNETSIINQLSNKIIEQYEARIKELKKVIKDLKRKRDL</sequence>
<dbReference type="InterPro" id="IPR001387">
    <property type="entry name" value="Cro/C1-type_HTH"/>
</dbReference>
<dbReference type="Proteomes" id="UP001589589">
    <property type="component" value="Unassembled WGS sequence"/>
</dbReference>
<gene>
    <name evidence="4" type="ORF">ACFFUQ_21005</name>
</gene>
<dbReference type="RefSeq" id="WP_290267147.1">
    <property type="nucleotide sequence ID" value="NZ_JAUFQQ010000005.1"/>
</dbReference>
<feature type="domain" description="HTH cro/C1-type" evidence="3">
    <location>
        <begin position="9"/>
        <end position="63"/>
    </location>
</feature>
<keyword evidence="1" id="KW-0238">DNA-binding</keyword>
<protein>
    <submittedName>
        <fullName evidence="4">Helix-turn-helix transcriptional regulator</fullName>
    </submittedName>
</protein>
<dbReference type="Pfam" id="PF01381">
    <property type="entry name" value="HTH_3"/>
    <property type="match status" value="1"/>
</dbReference>
<reference evidence="4 5" key="1">
    <citation type="submission" date="2024-09" db="EMBL/GenBank/DDBJ databases">
        <authorList>
            <person name="Sun Q."/>
            <person name="Mori K."/>
        </authorList>
    </citation>
    <scope>NUCLEOTIDE SEQUENCE [LARGE SCALE GENOMIC DNA]</scope>
    <source>
        <strain evidence="4 5">CECT 7908</strain>
    </source>
</reference>
<proteinExistence type="predicted"/>
<name>A0ABV5FSG9_9FLAO</name>
<dbReference type="PANTHER" id="PTHR46558">
    <property type="entry name" value="TRACRIPTIONAL REGULATORY PROTEIN-RELATED-RELATED"/>
    <property type="match status" value="1"/>
</dbReference>
<evidence type="ECO:0000313" key="5">
    <source>
        <dbReference type="Proteomes" id="UP001589589"/>
    </source>
</evidence>
<evidence type="ECO:0000256" key="1">
    <source>
        <dbReference type="ARBA" id="ARBA00023125"/>
    </source>
</evidence>
<evidence type="ECO:0000256" key="2">
    <source>
        <dbReference type="SAM" id="Coils"/>
    </source>
</evidence>